<dbReference type="CDD" id="cd06548">
    <property type="entry name" value="GH18_chitinase"/>
    <property type="match status" value="1"/>
</dbReference>
<dbReference type="SUPFAM" id="SSF54556">
    <property type="entry name" value="Chitinase insertion domain"/>
    <property type="match status" value="1"/>
</dbReference>
<keyword evidence="3 7" id="KW-0378">Hydrolase</keyword>
<evidence type="ECO:0000256" key="5">
    <source>
        <dbReference type="ARBA" id="ARBA00023295"/>
    </source>
</evidence>
<evidence type="ECO:0000256" key="3">
    <source>
        <dbReference type="ARBA" id="ARBA00022801"/>
    </source>
</evidence>
<dbReference type="SMART" id="SM00636">
    <property type="entry name" value="Glyco_18"/>
    <property type="match status" value="1"/>
</dbReference>
<dbReference type="CDD" id="cd12215">
    <property type="entry name" value="ChiC_BD"/>
    <property type="match status" value="1"/>
</dbReference>
<dbReference type="OrthoDB" id="9775889at2"/>
<dbReference type="Gene3D" id="2.60.20.10">
    <property type="entry name" value="Crystallins"/>
    <property type="match status" value="2"/>
</dbReference>
<keyword evidence="6" id="KW-0624">Polysaccharide degradation</keyword>
<evidence type="ECO:0000256" key="6">
    <source>
        <dbReference type="ARBA" id="ARBA00023326"/>
    </source>
</evidence>
<dbReference type="Proteomes" id="UP001598201">
    <property type="component" value="Unassembled WGS sequence"/>
</dbReference>
<dbReference type="eggNOG" id="COG3325">
    <property type="taxonomic scope" value="Bacteria"/>
</dbReference>
<dbReference type="InterPro" id="IPR001223">
    <property type="entry name" value="Glyco_hydro18_cat"/>
</dbReference>
<dbReference type="InterPro" id="IPR011583">
    <property type="entry name" value="Chitinase_II/V-like_cat"/>
</dbReference>
<dbReference type="SUPFAM" id="SSF51055">
    <property type="entry name" value="Carbohydrate binding domain"/>
    <property type="match status" value="1"/>
</dbReference>
<evidence type="ECO:0000256" key="8">
    <source>
        <dbReference type="SAM" id="SignalP"/>
    </source>
</evidence>
<dbReference type="Pfam" id="PF00704">
    <property type="entry name" value="Glyco_hydro_18"/>
    <property type="match status" value="1"/>
</dbReference>
<evidence type="ECO:0000313" key="12">
    <source>
        <dbReference type="Proteomes" id="UP000007257"/>
    </source>
</evidence>
<dbReference type="InterPro" id="IPR001579">
    <property type="entry name" value="Glyco_hydro_18_chit_AS"/>
</dbReference>
<feature type="chain" id="PRO_5002608861" description="chitinase" evidence="8">
    <location>
        <begin position="24"/>
        <end position="955"/>
    </location>
</feature>
<keyword evidence="13" id="KW-1185">Reference proteome</keyword>
<feature type="signal peptide" evidence="8">
    <location>
        <begin position="1"/>
        <end position="23"/>
    </location>
</feature>
<dbReference type="Gene3D" id="3.20.20.80">
    <property type="entry name" value="Glycosidases"/>
    <property type="match status" value="1"/>
</dbReference>
<keyword evidence="5 7" id="KW-0326">Glycosidase</keyword>
<dbReference type="AlphaFoldDB" id="A0A0H3FDB1"/>
<evidence type="ECO:0000313" key="10">
    <source>
        <dbReference type="EMBL" id="ADW75051.1"/>
    </source>
</evidence>
<evidence type="ECO:0000259" key="9">
    <source>
        <dbReference type="PROSITE" id="PS51910"/>
    </source>
</evidence>
<dbReference type="HOGENOM" id="CLU_002833_11_0_6"/>
<dbReference type="PANTHER" id="PTHR11177">
    <property type="entry name" value="CHITINASE"/>
    <property type="match status" value="1"/>
</dbReference>
<dbReference type="EMBL" id="CP002505">
    <property type="protein sequence ID" value="ADW75051.1"/>
    <property type="molecule type" value="Genomic_DNA"/>
</dbReference>
<dbReference type="InterPro" id="IPR011024">
    <property type="entry name" value="G_crystallin-like"/>
</dbReference>
<dbReference type="PROSITE" id="PS51910">
    <property type="entry name" value="GH18_2"/>
    <property type="match status" value="1"/>
</dbReference>
<keyword evidence="8" id="KW-0732">Signal</keyword>
<dbReference type="InterPro" id="IPR017853">
    <property type="entry name" value="GH"/>
</dbReference>
<keyword evidence="6" id="KW-0119">Carbohydrate metabolism</keyword>
<sequence precursor="true">MRLNKLTKAILFSAIGFPIISSAATVTASDQTNTFSGLDYSMMITKDGGHTWTAYTNASQNNFPGTVLAQVAPKQELAIISEDYDPNRTYKGGDTVRFLGYYWTAQWWVDQGISPGTDPVWVSGDAINIKPYISFQFTPYTGQDAIDLQNREKANVAAQRKVIGYFPEWGVYEAHNFFTPDKVDYSGLTHLNYGFAVVKNGVVTMHDTDKAPGLIKDLDKRTEAANVAHMISVGGWNNSQEGVFEAATATDAGIEKLANSMVSYMAQWHFDGLDIDWEYPNTEAEKNQFTKLIQSLRTKLDAQGLKDDKYYQLSAAVTTNHNNIQFINPAVTTPLLDSVNVMAYDIHGAFDPLTGHNAPLYENSHDEDKDLNVADTMTAYVETWNVPKTKLMMGIPYYGRGWGHVPGTELIPGLPGMFNTGAATVKGAWDDADQFTGTNPWYVLKQKLASGEYTRYWDPESHVPYLYSKTKQEFLTYDDPQSIDEKVDYILDQGFGGAILWDISGDTPEHELGNIVKEVKNTPLPDDSDVPVPDEDPVIDKTDLKAILVSVDDGQTRVYMNLDSSKITSGTAYTAYVDGKYLFGTEGTHYYYSNKKSLGKEASFRTGDVESRLAVGSVISVKREYPNQAVLGQITVTQDMLDGNNPVISDGSVKSMSVSKINNVPYIFVDFDKEKLHSADGSSYVAKIVNDSKRGNYIFNCDNGKCDYSTETVDGAISHVKSDEKDISIGETIVIQRVSPNPAVVAQMVVTSFEPEPQPEPQPEPVTGLKVTLFQNAGYTGDSLEVTGDIDCLNGVKMKNGTDANDQVSSFTIPESSLGVRLFTECQFKGTSNLFPSSSQYDLTRYLSEMNKAVSSVQVVKAEAREASYDRGGFLQIYGDIPRLSAEKRGDYRDTYDNVISQIEVAEGYTVRLYSERDYQGSYVDVKSGQKIPDLSAVSFDNKASSLKVFIDKAK</sequence>
<comment type="catalytic activity">
    <reaction evidence="1">
        <text>Random endo-hydrolysis of N-acetyl-beta-D-glucosaminide (1-&gt;4)-beta-linkages in chitin and chitodextrins.</text>
        <dbReference type="EC" id="3.2.1.14"/>
    </reaction>
</comment>
<dbReference type="GO" id="GO:0005576">
    <property type="term" value="C:extracellular region"/>
    <property type="evidence" value="ECO:0007669"/>
    <property type="project" value="InterPro"/>
</dbReference>
<protein>
    <recommendedName>
        <fullName evidence="2">chitinase</fullName>
        <ecNumber evidence="2">3.2.1.14</ecNumber>
    </recommendedName>
</protein>
<dbReference type="EC" id="3.2.1.14" evidence="2"/>
<dbReference type="SUPFAM" id="SSF49695">
    <property type="entry name" value="gamma-Crystallin-like"/>
    <property type="match status" value="1"/>
</dbReference>
<dbReference type="SUPFAM" id="SSF110296">
    <property type="entry name" value="Oligoxyloglucan reducing end-specific cellobiohydrolase"/>
    <property type="match status" value="1"/>
</dbReference>
<dbReference type="RefSeq" id="WP_013576743.1">
    <property type="nucleotide sequence ID" value="NC_015061.1"/>
</dbReference>
<proteinExistence type="predicted"/>
<dbReference type="InterPro" id="IPR036573">
    <property type="entry name" value="CBM_sf_5/12"/>
</dbReference>
<dbReference type="KEGG" id="rah:Rahaq_3459"/>
<dbReference type="GO" id="GO:0006032">
    <property type="term" value="P:chitin catabolic process"/>
    <property type="evidence" value="ECO:0007669"/>
    <property type="project" value="UniProtKB-KW"/>
</dbReference>
<dbReference type="EMBL" id="JBHUCJ010000004">
    <property type="protein sequence ID" value="MFD3222550.1"/>
    <property type="molecule type" value="Genomic_DNA"/>
</dbReference>
<dbReference type="eggNOG" id="COG3979">
    <property type="taxonomic scope" value="Bacteria"/>
</dbReference>
<feature type="domain" description="GH18" evidence="9">
    <location>
        <begin position="160"/>
        <end position="523"/>
    </location>
</feature>
<evidence type="ECO:0000313" key="13">
    <source>
        <dbReference type="Proteomes" id="UP001598201"/>
    </source>
</evidence>
<evidence type="ECO:0000256" key="2">
    <source>
        <dbReference type="ARBA" id="ARBA00012729"/>
    </source>
</evidence>
<dbReference type="PANTHER" id="PTHR11177:SF317">
    <property type="entry name" value="CHITINASE 12-RELATED"/>
    <property type="match status" value="1"/>
</dbReference>
<gene>
    <name evidence="10" type="ordered locus">Rahaq_3459</name>
    <name evidence="11" type="ORF">ACFPK4_03325</name>
</gene>
<dbReference type="SUPFAM" id="SSF51445">
    <property type="entry name" value="(Trans)glycosidases"/>
    <property type="match status" value="1"/>
</dbReference>
<dbReference type="Gene3D" id="3.10.50.10">
    <property type="match status" value="1"/>
</dbReference>
<dbReference type="GO" id="GO:0008061">
    <property type="term" value="F:chitin binding"/>
    <property type="evidence" value="ECO:0007669"/>
    <property type="project" value="InterPro"/>
</dbReference>
<dbReference type="InterPro" id="IPR029070">
    <property type="entry name" value="Chitinase_insertion_sf"/>
</dbReference>
<name>A0A0H3FDB1_RAHSY</name>
<keyword evidence="4" id="KW-0146">Chitin degradation</keyword>
<reference evidence="10 12" key="2">
    <citation type="journal article" date="2012" name="J. Bacteriol.">
        <title>Complete Genome Sequence of Rahnella sp. Strain Y9602, a Gammaproteobacterium Isolate from Metal- and Radionuclide-Contaminated Soil.</title>
        <authorList>
            <person name="Martinez R.J."/>
            <person name="Bruce D."/>
            <person name="Detter C."/>
            <person name="Goodwin L.A."/>
            <person name="Han J."/>
            <person name="Han C.S."/>
            <person name="Held B."/>
            <person name="Land M.L."/>
            <person name="Mikhailova N."/>
            <person name="Nolan M."/>
            <person name="Pennacchio L."/>
            <person name="Pitluck S."/>
            <person name="Tapia R."/>
            <person name="Woyke T."/>
            <person name="Sobecky P.A."/>
        </authorList>
    </citation>
    <scope>NUCLEOTIDE SEQUENCE [LARGE SCALE GENOMIC DNA]</scope>
    <source>
        <strain evidence="10 12">Y9602</strain>
    </source>
</reference>
<dbReference type="GO" id="GO:0030246">
    <property type="term" value="F:carbohydrate binding"/>
    <property type="evidence" value="ECO:0007669"/>
    <property type="project" value="InterPro"/>
</dbReference>
<organism evidence="10 12">
    <name type="scientific">Rahnella sp. (strain Y9602)</name>
    <dbReference type="NCBI Taxonomy" id="2703885"/>
    <lineage>
        <taxon>Bacteria</taxon>
        <taxon>Pseudomonadati</taxon>
        <taxon>Pseudomonadota</taxon>
        <taxon>Gammaproteobacteria</taxon>
        <taxon>Enterobacterales</taxon>
        <taxon>Yersiniaceae</taxon>
        <taxon>Rahnella</taxon>
    </lineage>
</organism>
<dbReference type="GeneID" id="95415940"/>
<reference evidence="11 13" key="3">
    <citation type="submission" date="2024-09" db="EMBL/GenBank/DDBJ databases">
        <title>Genomes of Rahnella.</title>
        <authorList>
            <person name="Mnguni F.C."/>
            <person name="Shin G.Y."/>
            <person name="Coutinho T."/>
        </authorList>
    </citation>
    <scope>NUCLEOTIDE SEQUENCE [LARGE SCALE GENOMIC DNA]</scope>
    <source>
        <strain evidence="11 13">20WA0057</strain>
    </source>
</reference>
<evidence type="ECO:0000256" key="4">
    <source>
        <dbReference type="ARBA" id="ARBA00023024"/>
    </source>
</evidence>
<dbReference type="InterPro" id="IPR050314">
    <property type="entry name" value="Glycosyl_Hydrlase_18"/>
</dbReference>
<accession>A0A0H3FDB1</accession>
<evidence type="ECO:0000256" key="1">
    <source>
        <dbReference type="ARBA" id="ARBA00000822"/>
    </source>
</evidence>
<evidence type="ECO:0000256" key="7">
    <source>
        <dbReference type="RuleBase" id="RU000489"/>
    </source>
</evidence>
<dbReference type="Proteomes" id="UP000007257">
    <property type="component" value="Chromosome"/>
</dbReference>
<dbReference type="GO" id="GO:0000272">
    <property type="term" value="P:polysaccharide catabolic process"/>
    <property type="evidence" value="ECO:0007669"/>
    <property type="project" value="UniProtKB-KW"/>
</dbReference>
<evidence type="ECO:0000313" key="11">
    <source>
        <dbReference type="EMBL" id="MFD3222550.1"/>
    </source>
</evidence>
<dbReference type="Gene3D" id="2.10.10.20">
    <property type="entry name" value="Carbohydrate-binding module superfamily 5/12"/>
    <property type="match status" value="1"/>
</dbReference>
<dbReference type="GO" id="GO:0008843">
    <property type="term" value="F:endochitinase activity"/>
    <property type="evidence" value="ECO:0007669"/>
    <property type="project" value="UniProtKB-EC"/>
</dbReference>
<reference evidence="12" key="1">
    <citation type="submission" date="2011-01" db="EMBL/GenBank/DDBJ databases">
        <title>Complete sequence of chromosome of Rahnella sp. Y9602.</title>
        <authorList>
            <consortium name="US DOE Joint Genome Institute"/>
            <person name="Lucas S."/>
            <person name="Copeland A."/>
            <person name="Lapidus A."/>
            <person name="Cheng J.-F."/>
            <person name="Goodwin L."/>
            <person name="Pitluck S."/>
            <person name="Lu M."/>
            <person name="Detter J.C."/>
            <person name="Han C."/>
            <person name="Tapia R."/>
            <person name="Land M."/>
            <person name="Hauser L."/>
            <person name="Kyrpides N."/>
            <person name="Ivanova N."/>
            <person name="Ovchinnikova G."/>
            <person name="Pagani I."/>
            <person name="Sobecky P.A."/>
            <person name="Martinez R.J."/>
            <person name="Woyke T."/>
        </authorList>
    </citation>
    <scope>NUCLEOTIDE SEQUENCE [LARGE SCALE GENOMIC DNA]</scope>
    <source>
        <strain evidence="12">Y9602</strain>
    </source>
</reference>
<dbReference type="PROSITE" id="PS01095">
    <property type="entry name" value="GH18_1"/>
    <property type="match status" value="1"/>
</dbReference>